<name>A0A9P6TEY3_9BASI</name>
<sequence>MDNEVHEQHFKRGFEWDWSAPRGYSNTTEASLLAAPLQAPPPIIEDKAADYALKNYPNLFKIVCPINVDMLEILLEDHPNQPFVISVLDGLCNGFWPMSNTPPDDGVINKNHTICNNFPELLRSARDKEVTADRYSTGFQKLAPGMIVSPLLLVEKKGSSKMHVCTDMSHGNPSLNNFIMKDKIWVVFDSFISFTLYMVELKAKGKKIFLWRTNAARAYWNMPIHPQYQLRQIILIGDQYHVDHCVNFRSSASPKIWHCQDILWCFFFSLVLWLAVYKFGITRINNLMDDTWGVCTKDKFTTYKGSRMPTDQAKFLYLFDTLNTPWEWKKQIWGEKIEIIRHYVDASNLSFSLSPEKKQDLILALWTFVSVKQHKLKDWKSLLRWASWGLNSFPLGRFALQAAVVRINGKRIHLDDYYI</sequence>
<dbReference type="InterPro" id="IPR043502">
    <property type="entry name" value="DNA/RNA_pol_sf"/>
</dbReference>
<accession>A0A9P6TEY3</accession>
<proteinExistence type="predicted"/>
<dbReference type="AlphaFoldDB" id="A0A9P6TEY3"/>
<dbReference type="Proteomes" id="UP000886653">
    <property type="component" value="Unassembled WGS sequence"/>
</dbReference>
<evidence type="ECO:0000313" key="2">
    <source>
        <dbReference type="Proteomes" id="UP000886653"/>
    </source>
</evidence>
<dbReference type="SUPFAM" id="SSF56672">
    <property type="entry name" value="DNA/RNA polymerases"/>
    <property type="match status" value="1"/>
</dbReference>
<dbReference type="OrthoDB" id="3254233at2759"/>
<gene>
    <name evidence="1" type="ORF">CROQUDRAFT_41646</name>
</gene>
<protein>
    <submittedName>
        <fullName evidence="1">Uncharacterized protein</fullName>
    </submittedName>
</protein>
<comment type="caution">
    <text evidence="1">The sequence shown here is derived from an EMBL/GenBank/DDBJ whole genome shotgun (WGS) entry which is preliminary data.</text>
</comment>
<reference evidence="1" key="1">
    <citation type="submission" date="2013-11" db="EMBL/GenBank/DDBJ databases">
        <title>Genome sequence of the fusiform rust pathogen reveals effectors for host alternation and coevolution with pine.</title>
        <authorList>
            <consortium name="DOE Joint Genome Institute"/>
            <person name="Smith K."/>
            <person name="Pendleton A."/>
            <person name="Kubisiak T."/>
            <person name="Anderson C."/>
            <person name="Salamov A."/>
            <person name="Aerts A."/>
            <person name="Riley R."/>
            <person name="Clum A."/>
            <person name="Lindquist E."/>
            <person name="Ence D."/>
            <person name="Campbell M."/>
            <person name="Kronenberg Z."/>
            <person name="Feau N."/>
            <person name="Dhillon B."/>
            <person name="Hamelin R."/>
            <person name="Burleigh J."/>
            <person name="Smith J."/>
            <person name="Yandell M."/>
            <person name="Nelson C."/>
            <person name="Grigoriev I."/>
            <person name="Davis J."/>
        </authorList>
    </citation>
    <scope>NUCLEOTIDE SEQUENCE</scope>
    <source>
        <strain evidence="1">G11</strain>
    </source>
</reference>
<keyword evidence="2" id="KW-1185">Reference proteome</keyword>
<dbReference type="EMBL" id="MU167239">
    <property type="protein sequence ID" value="KAG0148223.1"/>
    <property type="molecule type" value="Genomic_DNA"/>
</dbReference>
<organism evidence="1 2">
    <name type="scientific">Cronartium quercuum f. sp. fusiforme G11</name>
    <dbReference type="NCBI Taxonomy" id="708437"/>
    <lineage>
        <taxon>Eukaryota</taxon>
        <taxon>Fungi</taxon>
        <taxon>Dikarya</taxon>
        <taxon>Basidiomycota</taxon>
        <taxon>Pucciniomycotina</taxon>
        <taxon>Pucciniomycetes</taxon>
        <taxon>Pucciniales</taxon>
        <taxon>Coleosporiaceae</taxon>
        <taxon>Cronartium</taxon>
    </lineage>
</organism>
<evidence type="ECO:0000313" key="1">
    <source>
        <dbReference type="EMBL" id="KAG0148223.1"/>
    </source>
</evidence>